<evidence type="ECO:0000313" key="3">
    <source>
        <dbReference type="Proteomes" id="UP000324781"/>
    </source>
</evidence>
<name>A0A1M6HPX8_9FIRM</name>
<reference evidence="2 3" key="1">
    <citation type="submission" date="2016-11" db="EMBL/GenBank/DDBJ databases">
        <authorList>
            <person name="Varghese N."/>
            <person name="Submissions S."/>
        </authorList>
    </citation>
    <scope>NUCLEOTIDE SEQUENCE [LARGE SCALE GENOMIC DNA]</scope>
    <source>
        <strain evidence="2 3">DSM 19027</strain>
    </source>
</reference>
<proteinExistence type="predicted"/>
<dbReference type="Pfam" id="PF12652">
    <property type="entry name" value="CotJB"/>
    <property type="match status" value="1"/>
</dbReference>
<keyword evidence="3" id="KW-1185">Reference proteome</keyword>
<keyword evidence="2" id="KW-0167">Capsid protein</keyword>
<dbReference type="RefSeq" id="WP_149679039.1">
    <property type="nucleotide sequence ID" value="NZ_DAONMB010000053.1"/>
</dbReference>
<accession>A0A1M6HPX8</accession>
<organism evidence="2 3">
    <name type="scientific">Thermoclostridium caenicola</name>
    <dbReference type="NCBI Taxonomy" id="659425"/>
    <lineage>
        <taxon>Bacteria</taxon>
        <taxon>Bacillati</taxon>
        <taxon>Bacillota</taxon>
        <taxon>Clostridia</taxon>
        <taxon>Eubacteriales</taxon>
        <taxon>Oscillospiraceae</taxon>
        <taxon>Thermoclostridium</taxon>
    </lineage>
</organism>
<dbReference type="OrthoDB" id="9804099at2"/>
<dbReference type="InterPro" id="IPR024207">
    <property type="entry name" value="CotJB_dom"/>
</dbReference>
<gene>
    <name evidence="2" type="ORF">SAMN05444373_103417</name>
</gene>
<sequence>MDGKNELLEQIRATDFALIELNLFLDTHPSDENALKDFRMLAETREKLYRQFTQKYGPLKAVDGATSDCWLWINDPWPWDQMKWEELKGGMANVGLRQENRVSD</sequence>
<dbReference type="EMBL" id="FQZP01000034">
    <property type="protein sequence ID" value="SHJ24196.1"/>
    <property type="molecule type" value="Genomic_DNA"/>
</dbReference>
<evidence type="ECO:0000313" key="2">
    <source>
        <dbReference type="EMBL" id="SHJ24196.1"/>
    </source>
</evidence>
<evidence type="ECO:0000259" key="1">
    <source>
        <dbReference type="Pfam" id="PF12652"/>
    </source>
</evidence>
<feature type="domain" description="Protein CotJB" evidence="1">
    <location>
        <begin position="6"/>
        <end position="80"/>
    </location>
</feature>
<dbReference type="Proteomes" id="UP000324781">
    <property type="component" value="Unassembled WGS sequence"/>
</dbReference>
<keyword evidence="2" id="KW-0946">Virion</keyword>
<protein>
    <submittedName>
        <fullName evidence="2">Spore coat protein JB</fullName>
    </submittedName>
</protein>
<dbReference type="AlphaFoldDB" id="A0A1M6HPX8"/>